<dbReference type="Proteomes" id="UP000027195">
    <property type="component" value="Unassembled WGS sequence"/>
</dbReference>
<keyword evidence="15" id="KW-0137">Centromere</keyword>
<evidence type="ECO:0000256" key="1">
    <source>
        <dbReference type="ARBA" id="ARBA00004123"/>
    </source>
</evidence>
<evidence type="ECO:0000256" key="14">
    <source>
        <dbReference type="ARBA" id="ARBA00023306"/>
    </source>
</evidence>
<dbReference type="OrthoDB" id="5566853at2759"/>
<evidence type="ECO:0000256" key="15">
    <source>
        <dbReference type="ARBA" id="ARBA00023328"/>
    </source>
</evidence>
<keyword evidence="12" id="KW-0206">Cytoskeleton</keyword>
<dbReference type="GO" id="GO:0051010">
    <property type="term" value="F:microtubule plus-end binding"/>
    <property type="evidence" value="ECO:0007669"/>
    <property type="project" value="TreeGrafter"/>
</dbReference>
<keyword evidence="7" id="KW-0963">Cytoplasm</keyword>
<evidence type="ECO:0000256" key="10">
    <source>
        <dbReference type="ARBA" id="ARBA00022776"/>
    </source>
</evidence>
<dbReference type="STRING" id="930990.A0A067M5C1"/>
<dbReference type="HOGENOM" id="CLU_142427_3_2_1"/>
<comment type="subcellular location">
    <subcellularLocation>
        <location evidence="3">Chromosome</location>
        <location evidence="3">Centromere</location>
        <location evidence="3">Kinetochore</location>
    </subcellularLocation>
    <subcellularLocation>
        <location evidence="2">Cytoplasm</location>
        <location evidence="2">Cytoskeleton</location>
        <location evidence="2">Spindle</location>
    </subcellularLocation>
    <subcellularLocation>
        <location evidence="1">Nucleus</location>
    </subcellularLocation>
</comment>
<comment type="similarity">
    <text evidence="4">Belongs to the DASH complex DAD1 family.</text>
</comment>
<reference evidence="18" key="1">
    <citation type="journal article" date="2014" name="Proc. Natl. Acad. Sci. U.S.A.">
        <title>Extensive sampling of basidiomycete genomes demonstrates inadequacy of the white-rot/brown-rot paradigm for wood decay fungi.</title>
        <authorList>
            <person name="Riley R."/>
            <person name="Salamov A.A."/>
            <person name="Brown D.W."/>
            <person name="Nagy L.G."/>
            <person name="Floudas D."/>
            <person name="Held B.W."/>
            <person name="Levasseur A."/>
            <person name="Lombard V."/>
            <person name="Morin E."/>
            <person name="Otillar R."/>
            <person name="Lindquist E.A."/>
            <person name="Sun H."/>
            <person name="LaButti K.M."/>
            <person name="Schmutz J."/>
            <person name="Jabbour D."/>
            <person name="Luo H."/>
            <person name="Baker S.E."/>
            <person name="Pisabarro A.G."/>
            <person name="Walton J.D."/>
            <person name="Blanchette R.A."/>
            <person name="Henrissat B."/>
            <person name="Martin F."/>
            <person name="Cullen D."/>
            <person name="Hibbett D.S."/>
            <person name="Grigoriev I.V."/>
        </authorList>
    </citation>
    <scope>NUCLEOTIDE SEQUENCE [LARGE SCALE GENOMIC DNA]</scope>
    <source>
        <strain evidence="18">FD-172 SS1</strain>
    </source>
</reference>
<dbReference type="AlphaFoldDB" id="A0A067M5C1"/>
<evidence type="ECO:0000256" key="2">
    <source>
        <dbReference type="ARBA" id="ARBA00004186"/>
    </source>
</evidence>
<keyword evidence="13" id="KW-0539">Nucleus</keyword>
<accession>A0A067M5C1</accession>
<proteinExistence type="inferred from homology"/>
<dbReference type="EMBL" id="KL198073">
    <property type="protein sequence ID" value="KDQ09885.1"/>
    <property type="molecule type" value="Genomic_DNA"/>
</dbReference>
<evidence type="ECO:0000256" key="7">
    <source>
        <dbReference type="ARBA" id="ARBA00022490"/>
    </source>
</evidence>
<dbReference type="GO" id="GO:0005876">
    <property type="term" value="C:spindle microtubule"/>
    <property type="evidence" value="ECO:0007669"/>
    <property type="project" value="TreeGrafter"/>
</dbReference>
<keyword evidence="6" id="KW-0158">Chromosome</keyword>
<sequence length="93" mass="10223">MNPGDDDPSFFEKERDRLVGEITGSFEVLISESNILNRKLEEILGVGKEFETISALWGRFHQLVQEQQADVESLRVDGAGMPGTGGHVVAPKP</sequence>
<dbReference type="PANTHER" id="PTHR28025">
    <property type="entry name" value="DASH COMPLEX SUBUNIT DAD1"/>
    <property type="match status" value="1"/>
</dbReference>
<dbReference type="InParanoid" id="A0A067M5C1"/>
<keyword evidence="14" id="KW-0131">Cell cycle</keyword>
<evidence type="ECO:0000313" key="17">
    <source>
        <dbReference type="EMBL" id="KDQ09885.1"/>
    </source>
</evidence>
<keyword evidence="10" id="KW-0498">Mitosis</keyword>
<keyword evidence="11" id="KW-0995">Kinetochore</keyword>
<evidence type="ECO:0000256" key="3">
    <source>
        <dbReference type="ARBA" id="ARBA00004629"/>
    </source>
</evidence>
<evidence type="ECO:0000256" key="16">
    <source>
        <dbReference type="ARBA" id="ARBA00030566"/>
    </source>
</evidence>
<dbReference type="GO" id="GO:0072686">
    <property type="term" value="C:mitotic spindle"/>
    <property type="evidence" value="ECO:0007669"/>
    <property type="project" value="InterPro"/>
</dbReference>
<evidence type="ECO:0000256" key="9">
    <source>
        <dbReference type="ARBA" id="ARBA00022701"/>
    </source>
</evidence>
<dbReference type="GO" id="GO:0051301">
    <property type="term" value="P:cell division"/>
    <property type="evidence" value="ECO:0007669"/>
    <property type="project" value="UniProtKB-KW"/>
</dbReference>
<evidence type="ECO:0000313" key="18">
    <source>
        <dbReference type="Proteomes" id="UP000027195"/>
    </source>
</evidence>
<dbReference type="GO" id="GO:0042729">
    <property type="term" value="C:DASH complex"/>
    <property type="evidence" value="ECO:0007669"/>
    <property type="project" value="InterPro"/>
</dbReference>
<dbReference type="InterPro" id="IPR013958">
    <property type="entry name" value="DASH_Dad1"/>
</dbReference>
<dbReference type="Pfam" id="PF08649">
    <property type="entry name" value="DASH_Dad1"/>
    <property type="match status" value="1"/>
</dbReference>
<protein>
    <recommendedName>
        <fullName evidence="5">DASH complex subunit DAD1</fullName>
    </recommendedName>
    <alternativeName>
        <fullName evidence="16">Outer kinetochore protein DAD1</fullName>
    </alternativeName>
</protein>
<keyword evidence="18" id="KW-1185">Reference proteome</keyword>
<dbReference type="PANTHER" id="PTHR28025:SF1">
    <property type="entry name" value="DASH COMPLEX SUBUNIT DAD1"/>
    <property type="match status" value="1"/>
</dbReference>
<evidence type="ECO:0000256" key="13">
    <source>
        <dbReference type="ARBA" id="ARBA00023242"/>
    </source>
</evidence>
<keyword evidence="9" id="KW-0493">Microtubule</keyword>
<name>A0A067M5C1_BOTB1</name>
<gene>
    <name evidence="17" type="ORF">BOTBODRAFT_164386</name>
</gene>
<keyword evidence="8" id="KW-0132">Cell division</keyword>
<evidence type="ECO:0000256" key="12">
    <source>
        <dbReference type="ARBA" id="ARBA00023212"/>
    </source>
</evidence>
<organism evidence="17 18">
    <name type="scientific">Botryobasidium botryosum (strain FD-172 SS1)</name>
    <dbReference type="NCBI Taxonomy" id="930990"/>
    <lineage>
        <taxon>Eukaryota</taxon>
        <taxon>Fungi</taxon>
        <taxon>Dikarya</taxon>
        <taxon>Basidiomycota</taxon>
        <taxon>Agaricomycotina</taxon>
        <taxon>Agaricomycetes</taxon>
        <taxon>Cantharellales</taxon>
        <taxon>Botryobasidiaceae</taxon>
        <taxon>Botryobasidium</taxon>
    </lineage>
</organism>
<evidence type="ECO:0000256" key="11">
    <source>
        <dbReference type="ARBA" id="ARBA00022838"/>
    </source>
</evidence>
<evidence type="ECO:0000256" key="4">
    <source>
        <dbReference type="ARBA" id="ARBA00010146"/>
    </source>
</evidence>
<dbReference type="GO" id="GO:0044732">
    <property type="term" value="C:mitotic spindle pole body"/>
    <property type="evidence" value="ECO:0007669"/>
    <property type="project" value="TreeGrafter"/>
</dbReference>
<evidence type="ECO:0000256" key="5">
    <source>
        <dbReference type="ARBA" id="ARBA00020261"/>
    </source>
</evidence>
<evidence type="ECO:0000256" key="8">
    <source>
        <dbReference type="ARBA" id="ARBA00022618"/>
    </source>
</evidence>
<evidence type="ECO:0000256" key="6">
    <source>
        <dbReference type="ARBA" id="ARBA00022454"/>
    </source>
</evidence>